<reference evidence="2 3" key="1">
    <citation type="submission" date="2020-02" db="EMBL/GenBank/DDBJ databases">
        <title>Draft genome sequence of Haematococcus lacustris strain NIES-144.</title>
        <authorList>
            <person name="Morimoto D."/>
            <person name="Nakagawa S."/>
            <person name="Yoshida T."/>
            <person name="Sawayama S."/>
        </authorList>
    </citation>
    <scope>NUCLEOTIDE SEQUENCE [LARGE SCALE GENOMIC DNA]</scope>
    <source>
        <strain evidence="2 3">NIES-144</strain>
    </source>
</reference>
<comment type="caution">
    <text evidence="2">The sequence shown here is derived from an EMBL/GenBank/DDBJ whole genome shotgun (WGS) entry which is preliminary data.</text>
</comment>
<keyword evidence="1" id="KW-1133">Transmembrane helix</keyword>
<organism evidence="2 3">
    <name type="scientific">Haematococcus lacustris</name>
    <name type="common">Green alga</name>
    <name type="synonym">Haematococcus pluvialis</name>
    <dbReference type="NCBI Taxonomy" id="44745"/>
    <lineage>
        <taxon>Eukaryota</taxon>
        <taxon>Viridiplantae</taxon>
        <taxon>Chlorophyta</taxon>
        <taxon>core chlorophytes</taxon>
        <taxon>Chlorophyceae</taxon>
        <taxon>CS clade</taxon>
        <taxon>Chlamydomonadales</taxon>
        <taxon>Haematococcaceae</taxon>
        <taxon>Haematococcus</taxon>
    </lineage>
</organism>
<protein>
    <submittedName>
        <fullName evidence="2">Nucleotide-sugar transporter</fullName>
    </submittedName>
</protein>
<name>A0A699ZQR4_HAELA</name>
<accession>A0A699ZQR4</accession>
<dbReference type="Proteomes" id="UP000485058">
    <property type="component" value="Unassembled WGS sequence"/>
</dbReference>
<proteinExistence type="predicted"/>
<keyword evidence="1" id="KW-0472">Membrane</keyword>
<keyword evidence="2" id="KW-0762">Sugar transport</keyword>
<evidence type="ECO:0000313" key="2">
    <source>
        <dbReference type="EMBL" id="GFH18272.1"/>
    </source>
</evidence>
<evidence type="ECO:0000256" key="1">
    <source>
        <dbReference type="SAM" id="Phobius"/>
    </source>
</evidence>
<evidence type="ECO:0000313" key="3">
    <source>
        <dbReference type="Proteomes" id="UP000485058"/>
    </source>
</evidence>
<feature type="non-terminal residue" evidence="2">
    <location>
        <position position="1"/>
    </location>
</feature>
<dbReference type="EMBL" id="BLLF01001275">
    <property type="protein sequence ID" value="GFH18272.1"/>
    <property type="molecule type" value="Genomic_DNA"/>
</dbReference>
<dbReference type="AlphaFoldDB" id="A0A699ZQR4"/>
<keyword evidence="3" id="KW-1185">Reference proteome</keyword>
<sequence length="49" mass="5233">MSFLLFSHPITVNFGLGVAIVFISMHQFFTFGEKKQPKSSSLAATAAAG</sequence>
<gene>
    <name evidence="2" type="ORF">HaLaN_15046</name>
</gene>
<keyword evidence="1" id="KW-0812">Transmembrane</keyword>
<feature type="non-terminal residue" evidence="2">
    <location>
        <position position="49"/>
    </location>
</feature>
<feature type="transmembrane region" description="Helical" evidence="1">
    <location>
        <begin position="12"/>
        <end position="31"/>
    </location>
</feature>
<keyword evidence="2" id="KW-0813">Transport</keyword>